<feature type="transmembrane region" description="Helical" evidence="6">
    <location>
        <begin position="6"/>
        <end position="27"/>
    </location>
</feature>
<keyword evidence="5 6" id="KW-0472">Membrane</keyword>
<feature type="transmembrane region" description="Helical" evidence="6">
    <location>
        <begin position="117"/>
        <end position="133"/>
    </location>
</feature>
<gene>
    <name evidence="7" type="ORF">LX70_01507</name>
</gene>
<feature type="transmembrane region" description="Helical" evidence="6">
    <location>
        <begin position="43"/>
        <end position="65"/>
    </location>
</feature>
<comment type="caution">
    <text evidence="7">The sequence shown here is derived from an EMBL/GenBank/DDBJ whole genome shotgun (WGS) entry which is preliminary data.</text>
</comment>
<dbReference type="RefSeq" id="WP_105513928.1">
    <property type="nucleotide sequence ID" value="NZ_PVEP01000002.1"/>
</dbReference>
<dbReference type="PANTHER" id="PTHR31632:SF2">
    <property type="entry name" value="PLASMA MEMBRANE IRON PERMEASE"/>
    <property type="match status" value="1"/>
</dbReference>
<feature type="transmembrane region" description="Helical" evidence="6">
    <location>
        <begin position="187"/>
        <end position="207"/>
    </location>
</feature>
<evidence type="ECO:0000313" key="8">
    <source>
        <dbReference type="Proteomes" id="UP000238338"/>
    </source>
</evidence>
<feature type="transmembrane region" description="Helical" evidence="6">
    <location>
        <begin position="251"/>
        <end position="271"/>
    </location>
</feature>
<accession>A0A2S8SA35</accession>
<comment type="subcellular location">
    <subcellularLocation>
        <location evidence="1">Membrane</location>
        <topology evidence="1">Multi-pass membrane protein</topology>
    </subcellularLocation>
</comment>
<evidence type="ECO:0000256" key="5">
    <source>
        <dbReference type="ARBA" id="ARBA00023136"/>
    </source>
</evidence>
<dbReference type="AlphaFoldDB" id="A0A2S8SA35"/>
<evidence type="ECO:0000256" key="2">
    <source>
        <dbReference type="ARBA" id="ARBA00008333"/>
    </source>
</evidence>
<dbReference type="OrthoDB" id="7260758at2"/>
<dbReference type="GO" id="GO:0033573">
    <property type="term" value="C:high-affinity iron permease complex"/>
    <property type="evidence" value="ECO:0007669"/>
    <property type="project" value="InterPro"/>
</dbReference>
<evidence type="ECO:0000256" key="6">
    <source>
        <dbReference type="SAM" id="Phobius"/>
    </source>
</evidence>
<feature type="transmembrane region" description="Helical" evidence="6">
    <location>
        <begin position="153"/>
        <end position="175"/>
    </location>
</feature>
<protein>
    <submittedName>
        <fullName evidence="7">High-affinity iron transporter</fullName>
    </submittedName>
</protein>
<name>A0A2S8SA35_9RHOB</name>
<dbReference type="Proteomes" id="UP000238338">
    <property type="component" value="Unassembled WGS sequence"/>
</dbReference>
<dbReference type="InterPro" id="IPR004923">
    <property type="entry name" value="FTR1/Fip1/EfeU"/>
</dbReference>
<keyword evidence="8" id="KW-1185">Reference proteome</keyword>
<organism evidence="7 8">
    <name type="scientific">Albidovulum denitrificans</name>
    <dbReference type="NCBI Taxonomy" id="404881"/>
    <lineage>
        <taxon>Bacteria</taxon>
        <taxon>Pseudomonadati</taxon>
        <taxon>Pseudomonadota</taxon>
        <taxon>Alphaproteobacteria</taxon>
        <taxon>Rhodobacterales</taxon>
        <taxon>Paracoccaceae</taxon>
        <taxon>Albidovulum</taxon>
    </lineage>
</organism>
<evidence type="ECO:0000256" key="1">
    <source>
        <dbReference type="ARBA" id="ARBA00004141"/>
    </source>
</evidence>
<reference evidence="7 8" key="1">
    <citation type="submission" date="2018-02" db="EMBL/GenBank/DDBJ databases">
        <title>Genomic Encyclopedia of Archaeal and Bacterial Type Strains, Phase II (KMG-II): from individual species to whole genera.</title>
        <authorList>
            <person name="Goeker M."/>
        </authorList>
    </citation>
    <scope>NUCLEOTIDE SEQUENCE [LARGE SCALE GENOMIC DNA]</scope>
    <source>
        <strain evidence="7 8">DSM 18921</strain>
    </source>
</reference>
<proteinExistence type="inferred from homology"/>
<keyword evidence="4 6" id="KW-1133">Transmembrane helix</keyword>
<sequence length="283" mass="30217">MSGQIIFVIWRESIEALLVIGILSSWLRREAATGAVGARAGRYLWGGVGAGLGVALVFAAMVLGFAEIMPPVLRDDMMTAMVFLAAGLIVQMVLWMRRHARTLKRDLEWGLSDAARSGHWWTVFILAAIAVAREGSETVVFLYGMLAGAAGTSLLGVLGAIAAGFAIAFATYALMQLGSRLLPWGRFFRISEVMLLLLGCALFTTGLEKLVGAGILPFHAPLWDMGGILDDSGPVGGVIASLTGYRAAPDWVTLAGWVGYWAFVTAALAFVTRRTRLAVQRAG</sequence>
<evidence type="ECO:0000313" key="7">
    <source>
        <dbReference type="EMBL" id="PQV57701.1"/>
    </source>
</evidence>
<dbReference type="EMBL" id="PVEP01000002">
    <property type="protein sequence ID" value="PQV57701.1"/>
    <property type="molecule type" value="Genomic_DNA"/>
</dbReference>
<evidence type="ECO:0000256" key="4">
    <source>
        <dbReference type="ARBA" id="ARBA00022989"/>
    </source>
</evidence>
<comment type="similarity">
    <text evidence="2">Belongs to the oxidase-dependent Fe transporter (OFeT) (TC 9.A.10.1) family.</text>
</comment>
<dbReference type="PANTHER" id="PTHR31632">
    <property type="entry name" value="IRON TRANSPORTER FTH1"/>
    <property type="match status" value="1"/>
</dbReference>
<evidence type="ECO:0000256" key="3">
    <source>
        <dbReference type="ARBA" id="ARBA00022692"/>
    </source>
</evidence>
<dbReference type="Pfam" id="PF03239">
    <property type="entry name" value="FTR1"/>
    <property type="match status" value="1"/>
</dbReference>
<dbReference type="GO" id="GO:0015093">
    <property type="term" value="F:ferrous iron transmembrane transporter activity"/>
    <property type="evidence" value="ECO:0007669"/>
    <property type="project" value="TreeGrafter"/>
</dbReference>
<keyword evidence="3 6" id="KW-0812">Transmembrane</keyword>
<feature type="transmembrane region" description="Helical" evidence="6">
    <location>
        <begin position="77"/>
        <end position="96"/>
    </location>
</feature>